<protein>
    <recommendedName>
        <fullName evidence="1">Transposase IS4-like domain-containing protein</fullName>
    </recommendedName>
</protein>
<feature type="non-terminal residue" evidence="2">
    <location>
        <position position="313"/>
    </location>
</feature>
<proteinExistence type="predicted"/>
<gene>
    <name evidence="2" type="ORF">S01H1_16865</name>
</gene>
<dbReference type="NCBIfam" id="NF033559">
    <property type="entry name" value="transpos_IS1634"/>
    <property type="match status" value="1"/>
</dbReference>
<organism evidence="2">
    <name type="scientific">marine sediment metagenome</name>
    <dbReference type="NCBI Taxonomy" id="412755"/>
    <lineage>
        <taxon>unclassified sequences</taxon>
        <taxon>metagenomes</taxon>
        <taxon>ecological metagenomes</taxon>
    </lineage>
</organism>
<reference evidence="2" key="1">
    <citation type="journal article" date="2014" name="Front. Microbiol.">
        <title>High frequency of phylogenetically diverse reductive dehalogenase-homologous genes in deep subseafloor sedimentary metagenomes.</title>
        <authorList>
            <person name="Kawai M."/>
            <person name="Futagami T."/>
            <person name="Toyoda A."/>
            <person name="Takaki Y."/>
            <person name="Nishi S."/>
            <person name="Hori S."/>
            <person name="Arai W."/>
            <person name="Tsubouchi T."/>
            <person name="Morono Y."/>
            <person name="Uchiyama I."/>
            <person name="Ito T."/>
            <person name="Fujiyama A."/>
            <person name="Inagaki F."/>
            <person name="Takami H."/>
        </authorList>
    </citation>
    <scope>NUCLEOTIDE SEQUENCE</scope>
    <source>
        <strain evidence="2">Expedition CK06-06</strain>
    </source>
</reference>
<evidence type="ECO:0000313" key="2">
    <source>
        <dbReference type="EMBL" id="GAF67882.1"/>
    </source>
</evidence>
<evidence type="ECO:0000259" key="1">
    <source>
        <dbReference type="Pfam" id="PF01609"/>
    </source>
</evidence>
<dbReference type="AlphaFoldDB" id="X0RVU6"/>
<dbReference type="InterPro" id="IPR002559">
    <property type="entry name" value="Transposase_11"/>
</dbReference>
<feature type="domain" description="Transposase IS4-like" evidence="1">
    <location>
        <begin position="194"/>
        <end position="288"/>
    </location>
</feature>
<dbReference type="InterPro" id="IPR047654">
    <property type="entry name" value="IS1634_transpos"/>
</dbReference>
<name>X0RVU6_9ZZZZ</name>
<dbReference type="GO" id="GO:0003677">
    <property type="term" value="F:DNA binding"/>
    <property type="evidence" value="ECO:0007669"/>
    <property type="project" value="InterPro"/>
</dbReference>
<dbReference type="Pfam" id="PF01609">
    <property type="entry name" value="DDE_Tnp_1"/>
    <property type="match status" value="1"/>
</dbReference>
<comment type="caution">
    <text evidence="2">The sequence shown here is derived from an EMBL/GenBank/DDBJ whole genome shotgun (WGS) entry which is preliminary data.</text>
</comment>
<dbReference type="PANTHER" id="PTHR34614">
    <property type="match status" value="1"/>
</dbReference>
<dbReference type="PANTHER" id="PTHR34614:SF2">
    <property type="entry name" value="TRANSPOSASE IS4-LIKE DOMAIN-CONTAINING PROTEIN"/>
    <property type="match status" value="1"/>
</dbReference>
<dbReference type="GO" id="GO:0006313">
    <property type="term" value="P:DNA transposition"/>
    <property type="evidence" value="ECO:0007669"/>
    <property type="project" value="InterPro"/>
</dbReference>
<dbReference type="EMBL" id="BARS01008904">
    <property type="protein sequence ID" value="GAF67882.1"/>
    <property type="molecule type" value="Genomic_DNA"/>
</dbReference>
<sequence length="313" mass="36078">MAHFHVKKKKGRPYLYVREIARVDGKPKVVSQIYIGSPARVADLASGTEKGPVKIKVEEFGALWLAQQMDQDIELAGIVDNIVPRAARETGPTIGEYFLYCVWNRMVEAVSKNKISRWYGRTAVQQIRPVDIGELTSERYWEKWDRVSEKALQKIAQTFFKRIWQLESPNADCLLFDTTNYYTFLASNTESDLAHRGKSKDGRHHLRQIGLSLLVARDSRLPLYYSVYPGNVHDSKHFEAIMDEMFGIVCGLYKTKERLTVVIDKGMNSENNFTWIDDHARIHFVTTYSTYFAQELATTTLDHFEPEDTAKNR</sequence>
<accession>X0RVU6</accession>
<dbReference type="GO" id="GO:0004803">
    <property type="term" value="F:transposase activity"/>
    <property type="evidence" value="ECO:0007669"/>
    <property type="project" value="InterPro"/>
</dbReference>